<dbReference type="GO" id="GO:0006508">
    <property type="term" value="P:proteolysis"/>
    <property type="evidence" value="ECO:0007669"/>
    <property type="project" value="InterPro"/>
</dbReference>
<dbReference type="Gene3D" id="2.140.10.30">
    <property type="entry name" value="Dipeptidylpeptidase IV, N-terminal domain"/>
    <property type="match status" value="2"/>
</dbReference>
<keyword evidence="1" id="KW-0732">Signal</keyword>
<dbReference type="EMBL" id="JAYGII010000016">
    <property type="protein sequence ID" value="MEA5445853.1"/>
    <property type="molecule type" value="Genomic_DNA"/>
</dbReference>
<dbReference type="GO" id="GO:0008236">
    <property type="term" value="F:serine-type peptidase activity"/>
    <property type="evidence" value="ECO:0007669"/>
    <property type="project" value="InterPro"/>
</dbReference>
<name>A0AAP6JFE7_9GAMM</name>
<feature type="domain" description="Peptidase S9 prolyl oligopeptidase catalytic" evidence="2">
    <location>
        <begin position="616"/>
        <end position="809"/>
    </location>
</feature>
<dbReference type="PANTHER" id="PTHR11731">
    <property type="entry name" value="PROTEASE FAMILY S9B,C DIPEPTIDYL-PEPTIDASE IV-RELATED"/>
    <property type="match status" value="1"/>
</dbReference>
<evidence type="ECO:0000259" key="2">
    <source>
        <dbReference type="Pfam" id="PF00326"/>
    </source>
</evidence>
<dbReference type="InterPro" id="IPR002469">
    <property type="entry name" value="Peptidase_S9B_N"/>
</dbReference>
<dbReference type="InterPro" id="IPR029058">
    <property type="entry name" value="AB_hydrolase_fold"/>
</dbReference>
<sequence>MLKRRHTPPGPSLLTAGLLLALFCSNSLAESGEGITLERIMDHPDWLGQAPESPYWREDGRHVVFQQKQEGEEIRDYFQLDMESGEIEKLAADQLSRIGTANGSLDRTQRRLAYAHDGNVFVKHLDDGRIRQLTRSARPATEVRFLADDFRVAWRSGQSWHAYDLETGLVEELADLRLEKDPLEDEASFDFLRMQQERLFKTLNRERDTEQALTRHEREIARADEKRHHRIHFLGDDIRTPVQSLAPSGDQMLLVVEPAQVDGGRTGTMPAYVTESGYVETQDVRTRVGQNPPVGQQLWLLELDGGEPVALDLGELPGINDDPLADLRPEAIEWHVEHGAPREEVEQALEAPEQRDVRFMGVEWDRENNRAAVMLRAVDNKDRWIVVVDADSGEMESWHRLTDPAWINWNFNEFGWLRDGSGLWYLSEESGYGHLYLATGPNRHRALTEGRYKVNNITLDRDQEYFYYRANQPHPGVYEIFRVPVAGGEAEQLTELGGQNDFALSPKADRLVVRHDNAMTPPELYSVKIGEPGSAERLTHTVSEEFKALDWIAPEFVEVPSSHVDDPIHTRLYLPPDFDPEKEYPAVFFVHGAGYLQNAHQGWSQYFREFMFHSKLAHEGYVVMDMDYRASAGYGRDWRTAIYRQMGHPELEDHVDGVNWVVENYSVDPDRIGIYGGSYGGFMTFMALFREPEMFAAGAALRPVSDWAAYNHPYTSNILNTPEVDPMAFERSSPIEYAEGLERPLLITSGMLDDNVFYQDVVRLTQRLLELGKEDFENAMYPLEPHGFEHPEAWLDQYRRIYKLFDRYVK</sequence>
<evidence type="ECO:0000313" key="4">
    <source>
        <dbReference type="EMBL" id="MEA5445853.1"/>
    </source>
</evidence>
<proteinExistence type="predicted"/>
<dbReference type="SUPFAM" id="SSF53474">
    <property type="entry name" value="alpha/beta-Hydrolases"/>
    <property type="match status" value="1"/>
</dbReference>
<dbReference type="AlphaFoldDB" id="A0AAP6JFE7"/>
<evidence type="ECO:0000259" key="3">
    <source>
        <dbReference type="Pfam" id="PF00930"/>
    </source>
</evidence>
<evidence type="ECO:0000313" key="5">
    <source>
        <dbReference type="Proteomes" id="UP001302316"/>
    </source>
</evidence>
<evidence type="ECO:0000256" key="1">
    <source>
        <dbReference type="SAM" id="SignalP"/>
    </source>
</evidence>
<feature type="chain" id="PRO_5043040634" evidence="1">
    <location>
        <begin position="30"/>
        <end position="810"/>
    </location>
</feature>
<dbReference type="Gene3D" id="3.40.50.1820">
    <property type="entry name" value="alpha/beta hydrolase"/>
    <property type="match status" value="1"/>
</dbReference>
<dbReference type="Proteomes" id="UP001302316">
    <property type="component" value="Unassembled WGS sequence"/>
</dbReference>
<feature type="signal peptide" evidence="1">
    <location>
        <begin position="1"/>
        <end position="29"/>
    </location>
</feature>
<dbReference type="InterPro" id="IPR001375">
    <property type="entry name" value="Peptidase_S9_cat"/>
</dbReference>
<protein>
    <submittedName>
        <fullName evidence="4">Prolyl oligopeptidase family serine peptidase</fullName>
    </submittedName>
</protein>
<dbReference type="InterPro" id="IPR050278">
    <property type="entry name" value="Serine_Prot_S9B/DPPIV"/>
</dbReference>
<comment type="caution">
    <text evidence="4">The sequence shown here is derived from an EMBL/GenBank/DDBJ whole genome shotgun (WGS) entry which is preliminary data.</text>
</comment>
<dbReference type="GO" id="GO:0008239">
    <property type="term" value="F:dipeptidyl-peptidase activity"/>
    <property type="evidence" value="ECO:0007669"/>
    <property type="project" value="TreeGrafter"/>
</dbReference>
<gene>
    <name evidence="4" type="ORF">VCB98_08485</name>
</gene>
<dbReference type="SUPFAM" id="SSF82171">
    <property type="entry name" value="DPP6 N-terminal domain-like"/>
    <property type="match status" value="1"/>
</dbReference>
<dbReference type="PANTHER" id="PTHR11731:SF193">
    <property type="entry name" value="DIPEPTIDYL PEPTIDASE 9"/>
    <property type="match status" value="1"/>
</dbReference>
<accession>A0AAP6JFE7</accession>
<keyword evidence="5" id="KW-1185">Reference proteome</keyword>
<dbReference type="Pfam" id="PF00930">
    <property type="entry name" value="DPPIV_N"/>
    <property type="match status" value="1"/>
</dbReference>
<reference evidence="4 5" key="1">
    <citation type="submission" date="2023-12" db="EMBL/GenBank/DDBJ databases">
        <title>Whole-genome sequencing of halo(alkali)philic microorganisms from hypersaline lakes.</title>
        <authorList>
            <person name="Sorokin D.Y."/>
            <person name="Merkel A.Y."/>
            <person name="Messina E."/>
            <person name="Yakimov M."/>
        </authorList>
    </citation>
    <scope>NUCLEOTIDE SEQUENCE [LARGE SCALE GENOMIC DNA]</scope>
    <source>
        <strain evidence="4 5">AB-CW1</strain>
    </source>
</reference>
<organism evidence="4 5">
    <name type="scientific">Natronospira elongata</name>
    <dbReference type="NCBI Taxonomy" id="3110268"/>
    <lineage>
        <taxon>Bacteria</taxon>
        <taxon>Pseudomonadati</taxon>
        <taxon>Pseudomonadota</taxon>
        <taxon>Gammaproteobacteria</taxon>
        <taxon>Natronospirales</taxon>
        <taxon>Natronospiraceae</taxon>
        <taxon>Natronospira</taxon>
    </lineage>
</organism>
<dbReference type="RefSeq" id="WP_346051690.1">
    <property type="nucleotide sequence ID" value="NZ_JAYGII010000016.1"/>
</dbReference>
<dbReference type="Pfam" id="PF00326">
    <property type="entry name" value="Peptidase_S9"/>
    <property type="match status" value="1"/>
</dbReference>
<feature type="domain" description="Dipeptidylpeptidase IV N-terminal" evidence="3">
    <location>
        <begin position="350"/>
        <end position="522"/>
    </location>
</feature>